<evidence type="ECO:0000313" key="2">
    <source>
        <dbReference type="EMBL" id="MDN5211543.1"/>
    </source>
</evidence>
<reference evidence="2" key="1">
    <citation type="submission" date="2023-06" db="EMBL/GenBank/DDBJ databases">
        <title>Genomic of Agaribacillus aureum.</title>
        <authorList>
            <person name="Wang G."/>
        </authorList>
    </citation>
    <scope>NUCLEOTIDE SEQUENCE</scope>
    <source>
        <strain evidence="2">BMA12</strain>
    </source>
</reference>
<name>A0ABT8L1J7_9BACT</name>
<gene>
    <name evidence="2" type="ORF">QQ020_05760</name>
</gene>
<dbReference type="SUPFAM" id="SSF49329">
    <property type="entry name" value="Cu,Zn superoxide dismutase-like"/>
    <property type="match status" value="1"/>
</dbReference>
<proteinExistence type="inferred from homology"/>
<protein>
    <recommendedName>
        <fullName evidence="4">CHRD domain-containing protein</fullName>
    </recommendedName>
</protein>
<comment type="similarity">
    <text evidence="1">Belongs to the Cu-Zn superoxide dismutase family.</text>
</comment>
<evidence type="ECO:0000313" key="3">
    <source>
        <dbReference type="Proteomes" id="UP001172083"/>
    </source>
</evidence>
<keyword evidence="3" id="KW-1185">Reference proteome</keyword>
<organism evidence="2 3">
    <name type="scientific">Agaribacillus aureus</name>
    <dbReference type="NCBI Taxonomy" id="3051825"/>
    <lineage>
        <taxon>Bacteria</taxon>
        <taxon>Pseudomonadati</taxon>
        <taxon>Bacteroidota</taxon>
        <taxon>Cytophagia</taxon>
        <taxon>Cytophagales</taxon>
        <taxon>Splendidivirgaceae</taxon>
        <taxon>Agaribacillus</taxon>
    </lineage>
</organism>
<dbReference type="Proteomes" id="UP001172083">
    <property type="component" value="Unassembled WGS sequence"/>
</dbReference>
<dbReference type="RefSeq" id="WP_346756875.1">
    <property type="nucleotide sequence ID" value="NZ_JAUJEB010000001.1"/>
</dbReference>
<sequence length="173" mass="18788">MLQLKFRFFKYLLSAGLVLAVVSCDEDSQDLGDFTGNEITYQLFAGSGYNNEGYITFKERKDKSIQAEVTLSNTQAGGIHPLHLHREPIAADGDLVALLNPVDGKTGKSLTIFNVLGDETAFTYTDLLNFNGSIKVHLDDGLNKDEVLSGGNVGINKMSDTNVVSCSDFSTDL</sequence>
<dbReference type="PROSITE" id="PS51257">
    <property type="entry name" value="PROKAR_LIPOPROTEIN"/>
    <property type="match status" value="1"/>
</dbReference>
<dbReference type="EMBL" id="JAUJEB010000001">
    <property type="protein sequence ID" value="MDN5211543.1"/>
    <property type="molecule type" value="Genomic_DNA"/>
</dbReference>
<accession>A0ABT8L1J7</accession>
<evidence type="ECO:0008006" key="4">
    <source>
        <dbReference type="Google" id="ProtNLM"/>
    </source>
</evidence>
<evidence type="ECO:0000256" key="1">
    <source>
        <dbReference type="ARBA" id="ARBA00010457"/>
    </source>
</evidence>
<comment type="caution">
    <text evidence="2">The sequence shown here is derived from an EMBL/GenBank/DDBJ whole genome shotgun (WGS) entry which is preliminary data.</text>
</comment>
<dbReference type="InterPro" id="IPR036423">
    <property type="entry name" value="SOD-like_Cu/Zn_dom_sf"/>
</dbReference>